<name>A0A6J6UYX3_9ZZZZ</name>
<reference evidence="1" key="1">
    <citation type="submission" date="2020-05" db="EMBL/GenBank/DDBJ databases">
        <authorList>
            <person name="Chiriac C."/>
            <person name="Salcher M."/>
            <person name="Ghai R."/>
            <person name="Kavagutti S V."/>
        </authorList>
    </citation>
    <scope>NUCLEOTIDE SEQUENCE</scope>
</reference>
<proteinExistence type="predicted"/>
<protein>
    <submittedName>
        <fullName evidence="1">Unannotated protein</fullName>
    </submittedName>
</protein>
<dbReference type="AlphaFoldDB" id="A0A6J6UYX3"/>
<sequence length="226" mass="23611">MQHLKGCLDEQLLHEGVADLHAGPLGGPALAEGLGREHRDAADAIAAGAGAIQDNEISDALRAREVNILMPHRADAEGIHERVTGVARVEDDLAADIRQAQAVAVAADAGDDAGEHAACIGGVGRTEAEWIHDRERPGAHREDVADDAADASCRALVGLNIGRMVMALDLERDGPAVADVDDAGVLADADEQHIGLRLLLAELGEVHLARLVGAVLAPHHRIHGEL</sequence>
<organism evidence="1">
    <name type="scientific">freshwater metagenome</name>
    <dbReference type="NCBI Taxonomy" id="449393"/>
    <lineage>
        <taxon>unclassified sequences</taxon>
        <taxon>metagenomes</taxon>
        <taxon>ecological metagenomes</taxon>
    </lineage>
</organism>
<dbReference type="EMBL" id="CAEZYZ010000298">
    <property type="protein sequence ID" value="CAB4763547.1"/>
    <property type="molecule type" value="Genomic_DNA"/>
</dbReference>
<accession>A0A6J6UYX3</accession>
<gene>
    <name evidence="1" type="ORF">UFOPK2810_01509</name>
</gene>
<evidence type="ECO:0000313" key="1">
    <source>
        <dbReference type="EMBL" id="CAB4763547.1"/>
    </source>
</evidence>